<dbReference type="EMBL" id="LSYS01004451">
    <property type="protein sequence ID" value="OPJ79548.1"/>
    <property type="molecule type" value="Genomic_DNA"/>
</dbReference>
<name>A0A1V4K4Z9_PATFA</name>
<protein>
    <submittedName>
        <fullName evidence="2">Uncharacterized protein</fullName>
    </submittedName>
</protein>
<gene>
    <name evidence="2" type="ORF">AV530_003999</name>
</gene>
<evidence type="ECO:0000313" key="3">
    <source>
        <dbReference type="Proteomes" id="UP000190648"/>
    </source>
</evidence>
<accession>A0A1V4K4Z9</accession>
<keyword evidence="3" id="KW-1185">Reference proteome</keyword>
<proteinExistence type="predicted"/>
<evidence type="ECO:0000313" key="2">
    <source>
        <dbReference type="EMBL" id="OPJ79548.1"/>
    </source>
</evidence>
<dbReference type="AlphaFoldDB" id="A0A1V4K4Z9"/>
<dbReference type="Proteomes" id="UP000190648">
    <property type="component" value="Unassembled WGS sequence"/>
</dbReference>
<feature type="region of interest" description="Disordered" evidence="1">
    <location>
        <begin position="1"/>
        <end position="28"/>
    </location>
</feature>
<comment type="caution">
    <text evidence="2">The sequence shown here is derived from an EMBL/GenBank/DDBJ whole genome shotgun (WGS) entry which is preliminary data.</text>
</comment>
<evidence type="ECO:0000256" key="1">
    <source>
        <dbReference type="SAM" id="MobiDB-lite"/>
    </source>
</evidence>
<sequence>MGTQVSGGDLGGGGTQASGRGPRCPRDPGVRACAGVAVGVQRAAAAPSSHQCGSDAAPAGLGGLEGATGVRRSTHRWCHRLPAAAAAV</sequence>
<organism evidence="2 3">
    <name type="scientific">Patagioenas fasciata monilis</name>
    <dbReference type="NCBI Taxonomy" id="372326"/>
    <lineage>
        <taxon>Eukaryota</taxon>
        <taxon>Metazoa</taxon>
        <taxon>Chordata</taxon>
        <taxon>Craniata</taxon>
        <taxon>Vertebrata</taxon>
        <taxon>Euteleostomi</taxon>
        <taxon>Archelosauria</taxon>
        <taxon>Archosauria</taxon>
        <taxon>Dinosauria</taxon>
        <taxon>Saurischia</taxon>
        <taxon>Theropoda</taxon>
        <taxon>Coelurosauria</taxon>
        <taxon>Aves</taxon>
        <taxon>Neognathae</taxon>
        <taxon>Neoaves</taxon>
        <taxon>Columbimorphae</taxon>
        <taxon>Columbiformes</taxon>
        <taxon>Columbidae</taxon>
        <taxon>Patagioenas</taxon>
    </lineage>
</organism>
<reference evidence="2 3" key="1">
    <citation type="submission" date="2016-02" db="EMBL/GenBank/DDBJ databases">
        <title>Band-tailed pigeon sequencing and assembly.</title>
        <authorList>
            <person name="Soares A.E."/>
            <person name="Novak B.J."/>
            <person name="Rice E.S."/>
            <person name="O'Connell B."/>
            <person name="Chang D."/>
            <person name="Weber S."/>
            <person name="Shapiro B."/>
        </authorList>
    </citation>
    <scope>NUCLEOTIDE SEQUENCE [LARGE SCALE GENOMIC DNA]</scope>
    <source>
        <strain evidence="2">BTP2013</strain>
        <tissue evidence="2">Blood</tissue>
    </source>
</reference>